<dbReference type="PANTHER" id="PTHR21349:SF0">
    <property type="entry name" value="LARGE RIBOSOMAL SUBUNIT PROTEIN BL21M"/>
    <property type="match status" value="1"/>
</dbReference>
<evidence type="ECO:0000256" key="1">
    <source>
        <dbReference type="ARBA" id="ARBA00008563"/>
    </source>
</evidence>
<sequence length="211" mass="23672">MRRVTLTPVKMAACSGRAALWRTSSLLRPSPGPGAPGLLAGLFRPQSSAGGDPLPRTSLSSPPWPQRAAPEPAEEEEERRRQAAVVSSVRRSIERRDYGRLFAVVHFAGRQWKVTDQDLILVENHIEAECGDRIRMEKVLLLGAEDFTLVGRPLLGKDLVRVEATVLEKTESWPKVHMVFWKRHRHQRKKISVQPQTVLRINSIQLAPALS</sequence>
<reference evidence="4" key="1">
    <citation type="submission" date="2019-06" db="EMBL/GenBank/DDBJ databases">
        <authorList>
            <consortium name="Wellcome Sanger Institute Data Sharing"/>
        </authorList>
    </citation>
    <scope>NUCLEOTIDE SEQUENCE [LARGE SCALE GENOMIC DNA]</scope>
</reference>
<dbReference type="SUPFAM" id="SSF141091">
    <property type="entry name" value="L21p-like"/>
    <property type="match status" value="1"/>
</dbReference>
<dbReference type="Proteomes" id="UP000472267">
    <property type="component" value="Chromosome 6"/>
</dbReference>
<gene>
    <name evidence="4" type="primary">mrpl21</name>
</gene>
<evidence type="ECO:0000256" key="2">
    <source>
        <dbReference type="ARBA" id="ARBA00044129"/>
    </source>
</evidence>
<evidence type="ECO:0000313" key="4">
    <source>
        <dbReference type="Ensembl" id="ENSSFAP00005013807.1"/>
    </source>
</evidence>
<protein>
    <recommendedName>
        <fullName evidence="2">Large ribosomal subunit protein bL21m</fullName>
    </recommendedName>
</protein>
<comment type="similarity">
    <text evidence="1">Belongs to the bacterial ribosomal protein bL21 family.</text>
</comment>
<dbReference type="GO" id="GO:0005762">
    <property type="term" value="C:mitochondrial large ribosomal subunit"/>
    <property type="evidence" value="ECO:0007669"/>
    <property type="project" value="TreeGrafter"/>
</dbReference>
<dbReference type="FunCoup" id="A0A672G6C8">
    <property type="interactions" value="730"/>
</dbReference>
<dbReference type="GO" id="GO:0003735">
    <property type="term" value="F:structural constituent of ribosome"/>
    <property type="evidence" value="ECO:0007669"/>
    <property type="project" value="TreeGrafter"/>
</dbReference>
<feature type="region of interest" description="Disordered" evidence="3">
    <location>
        <begin position="32"/>
        <end position="81"/>
    </location>
</feature>
<keyword evidence="5" id="KW-1185">Reference proteome</keyword>
<organism evidence="4 5">
    <name type="scientific">Salarias fasciatus</name>
    <name type="common">Jewelled blenny</name>
    <name type="synonym">Blennius fasciatus</name>
    <dbReference type="NCBI Taxonomy" id="181472"/>
    <lineage>
        <taxon>Eukaryota</taxon>
        <taxon>Metazoa</taxon>
        <taxon>Chordata</taxon>
        <taxon>Craniata</taxon>
        <taxon>Vertebrata</taxon>
        <taxon>Euteleostomi</taxon>
        <taxon>Actinopterygii</taxon>
        <taxon>Neopterygii</taxon>
        <taxon>Teleostei</taxon>
        <taxon>Neoteleostei</taxon>
        <taxon>Acanthomorphata</taxon>
        <taxon>Ovalentaria</taxon>
        <taxon>Blenniimorphae</taxon>
        <taxon>Blenniiformes</taxon>
        <taxon>Blennioidei</taxon>
        <taxon>Blenniidae</taxon>
        <taxon>Salariinae</taxon>
        <taxon>Salarias</taxon>
    </lineage>
</organism>
<dbReference type="Pfam" id="PF00829">
    <property type="entry name" value="Ribosomal_L21p"/>
    <property type="match status" value="1"/>
</dbReference>
<accession>A0A672G6C8</accession>
<dbReference type="InterPro" id="IPR036164">
    <property type="entry name" value="bL21-like_sf"/>
</dbReference>
<reference evidence="4" key="2">
    <citation type="submission" date="2025-08" db="UniProtKB">
        <authorList>
            <consortium name="Ensembl"/>
        </authorList>
    </citation>
    <scope>IDENTIFICATION</scope>
</reference>
<feature type="compositionally biased region" description="Low complexity" evidence="3">
    <location>
        <begin position="36"/>
        <end position="45"/>
    </location>
</feature>
<evidence type="ECO:0000256" key="3">
    <source>
        <dbReference type="SAM" id="MobiDB-lite"/>
    </source>
</evidence>
<dbReference type="OMA" id="QWKVTDE"/>
<reference evidence="4" key="3">
    <citation type="submission" date="2025-09" db="UniProtKB">
        <authorList>
            <consortium name="Ensembl"/>
        </authorList>
    </citation>
    <scope>IDENTIFICATION</scope>
</reference>
<dbReference type="InterPro" id="IPR028909">
    <property type="entry name" value="bL21-like"/>
</dbReference>
<dbReference type="InParanoid" id="A0A672G6C8"/>
<dbReference type="PANTHER" id="PTHR21349">
    <property type="entry name" value="50S RIBOSOMAL PROTEIN L21"/>
    <property type="match status" value="1"/>
</dbReference>
<evidence type="ECO:0000313" key="5">
    <source>
        <dbReference type="Proteomes" id="UP000472267"/>
    </source>
</evidence>
<proteinExistence type="inferred from homology"/>
<dbReference type="AlphaFoldDB" id="A0A672G6C8"/>
<dbReference type="Ensembl" id="ENSSFAT00005014391.1">
    <property type="protein sequence ID" value="ENSSFAP00005013807.1"/>
    <property type="gene ID" value="ENSSFAG00005007502.1"/>
</dbReference>
<name>A0A672G6C8_SALFA</name>